<dbReference type="OrthoDB" id="5572910at2"/>
<accession>V5BFV6</accession>
<dbReference type="RefSeq" id="WP_023494743.1">
    <property type="nucleotide sequence ID" value="NZ_AYLO01000064.1"/>
</dbReference>
<name>V5BFV6_9GAMM</name>
<dbReference type="Proteomes" id="UP000017842">
    <property type="component" value="Unassembled WGS sequence"/>
</dbReference>
<protein>
    <submittedName>
        <fullName evidence="2">Uncharacterized protein</fullName>
    </submittedName>
</protein>
<feature type="region of interest" description="Disordered" evidence="1">
    <location>
        <begin position="134"/>
        <end position="168"/>
    </location>
</feature>
<dbReference type="STRING" id="1116472.MGMO_66c00030"/>
<keyword evidence="3" id="KW-1185">Reference proteome</keyword>
<organism evidence="2 3">
    <name type="scientific">Methyloglobulus morosus KoM1</name>
    <dbReference type="NCBI Taxonomy" id="1116472"/>
    <lineage>
        <taxon>Bacteria</taxon>
        <taxon>Pseudomonadati</taxon>
        <taxon>Pseudomonadota</taxon>
        <taxon>Gammaproteobacteria</taxon>
        <taxon>Methylococcales</taxon>
        <taxon>Methylococcaceae</taxon>
        <taxon>Methyloglobulus</taxon>
    </lineage>
</organism>
<dbReference type="PATRIC" id="fig|1116472.3.peg.1984"/>
<dbReference type="AlphaFoldDB" id="V5BFV6"/>
<feature type="compositionally biased region" description="Polar residues" evidence="1">
    <location>
        <begin position="142"/>
        <end position="158"/>
    </location>
</feature>
<evidence type="ECO:0000256" key="1">
    <source>
        <dbReference type="SAM" id="MobiDB-lite"/>
    </source>
</evidence>
<evidence type="ECO:0000313" key="3">
    <source>
        <dbReference type="Proteomes" id="UP000017842"/>
    </source>
</evidence>
<evidence type="ECO:0000313" key="2">
    <source>
        <dbReference type="EMBL" id="ESS72165.1"/>
    </source>
</evidence>
<sequence length="190" mass="21106">MQPSTAIRPITLALSLLLLAGCAEFNSGYGYSNRYNSSYLQSDFDELQAFGSGMATMPSSTRAKTCRSLLKQQKISPNPDIYLRLMIGRLLSDACGDISRILSGVNSIPPGNMPDARLQRLVTIDTEILKRLNNASRRHGSQECSQRSEPSGPESKSNNGEKKNETRLLREKLEAIRSMEKHLDENEEAK</sequence>
<gene>
    <name evidence="2" type="ORF">MGMO_66c00030</name>
</gene>
<comment type="caution">
    <text evidence="2">The sequence shown here is derived from an EMBL/GenBank/DDBJ whole genome shotgun (WGS) entry which is preliminary data.</text>
</comment>
<reference evidence="2 3" key="1">
    <citation type="journal article" date="2013" name="Genome Announc.">
        <title>Draft Genome Sequence of the Methanotrophic Gammaproteobacterium Methyloglobulus morosus DSM 22980 Strain KoM1.</title>
        <authorList>
            <person name="Poehlein A."/>
            <person name="Deutzmann J.S."/>
            <person name="Daniel R."/>
            <person name="Simeonova D.D."/>
        </authorList>
    </citation>
    <scope>NUCLEOTIDE SEQUENCE [LARGE SCALE GENOMIC DNA]</scope>
    <source>
        <strain evidence="2 3">KoM1</strain>
    </source>
</reference>
<proteinExistence type="predicted"/>
<dbReference type="EMBL" id="AYLO01000064">
    <property type="protein sequence ID" value="ESS72165.1"/>
    <property type="molecule type" value="Genomic_DNA"/>
</dbReference>
<feature type="compositionally biased region" description="Basic and acidic residues" evidence="1">
    <location>
        <begin position="159"/>
        <end position="168"/>
    </location>
</feature>
<dbReference type="eggNOG" id="ENOG502ZTCQ">
    <property type="taxonomic scope" value="Bacteria"/>
</dbReference>